<dbReference type="RefSeq" id="WP_131747898.1">
    <property type="nucleotide sequence ID" value="NZ_CAACYI010000001.1"/>
</dbReference>
<evidence type="ECO:0000313" key="4">
    <source>
        <dbReference type="EMBL" id="VFB15559.1"/>
    </source>
</evidence>
<proteinExistence type="inferred from homology"/>
<evidence type="ECO:0000259" key="3">
    <source>
        <dbReference type="PROSITE" id="PS50983"/>
    </source>
</evidence>
<feature type="chain" id="PRO_5038393366" evidence="2">
    <location>
        <begin position="25"/>
        <end position="350"/>
    </location>
</feature>
<protein>
    <submittedName>
        <fullName evidence="4">Uncharacterized ABC transporter solute-binding protein yclQ</fullName>
    </submittedName>
</protein>
<dbReference type="InterPro" id="IPR002491">
    <property type="entry name" value="ABC_transptr_periplasmic_BD"/>
</dbReference>
<feature type="domain" description="Fe/B12 periplasmic-binding" evidence="3">
    <location>
        <begin position="79"/>
        <end position="349"/>
    </location>
</feature>
<keyword evidence="2" id="KW-0732">Signal</keyword>
<organism evidence="4 5">
    <name type="scientific">Urinicoccus massiliensis</name>
    <dbReference type="NCBI Taxonomy" id="1723382"/>
    <lineage>
        <taxon>Bacteria</taxon>
        <taxon>Bacillati</taxon>
        <taxon>Bacillota</taxon>
        <taxon>Tissierellia</taxon>
        <taxon>Tissierellales</taxon>
        <taxon>Peptoniphilaceae</taxon>
        <taxon>Urinicoccus</taxon>
    </lineage>
</organism>
<reference evidence="4 5" key="1">
    <citation type="submission" date="2019-02" db="EMBL/GenBank/DDBJ databases">
        <authorList>
            <consortium name="Pathogen Informatics"/>
        </authorList>
    </citation>
    <scope>NUCLEOTIDE SEQUENCE [LARGE SCALE GENOMIC DNA]</scope>
    <source>
        <strain evidence="4 5">3012STDY7089603</strain>
    </source>
</reference>
<dbReference type="Proteomes" id="UP000377798">
    <property type="component" value="Unassembled WGS sequence"/>
</dbReference>
<dbReference type="EMBL" id="CAACYI010000001">
    <property type="protein sequence ID" value="VFB15559.1"/>
    <property type="molecule type" value="Genomic_DNA"/>
</dbReference>
<dbReference type="Gene3D" id="3.40.50.1980">
    <property type="entry name" value="Nitrogenase molybdenum iron protein domain"/>
    <property type="match status" value="2"/>
</dbReference>
<keyword evidence="5" id="KW-1185">Reference proteome</keyword>
<accession>A0A8H2M2W6</accession>
<evidence type="ECO:0000256" key="1">
    <source>
        <dbReference type="ARBA" id="ARBA00008814"/>
    </source>
</evidence>
<dbReference type="SUPFAM" id="SSF53807">
    <property type="entry name" value="Helical backbone' metal receptor"/>
    <property type="match status" value="1"/>
</dbReference>
<dbReference type="PANTHER" id="PTHR30535:SF7">
    <property type="entry name" value="IRON(III) DICITRATE-BINDING PROTEIN"/>
    <property type="match status" value="1"/>
</dbReference>
<dbReference type="PANTHER" id="PTHR30535">
    <property type="entry name" value="VITAMIN B12-BINDING PROTEIN"/>
    <property type="match status" value="1"/>
</dbReference>
<dbReference type="AlphaFoldDB" id="A0A8H2M2W6"/>
<dbReference type="InterPro" id="IPR050902">
    <property type="entry name" value="ABC_Transporter_SBP"/>
</dbReference>
<gene>
    <name evidence="4" type="primary">yclQ</name>
    <name evidence="4" type="ORF">NCTC13150_00056</name>
</gene>
<dbReference type="PROSITE" id="PS51257">
    <property type="entry name" value="PROKAR_LIPOPROTEIN"/>
    <property type="match status" value="1"/>
</dbReference>
<evidence type="ECO:0000313" key="5">
    <source>
        <dbReference type="Proteomes" id="UP000377798"/>
    </source>
</evidence>
<dbReference type="Pfam" id="PF01497">
    <property type="entry name" value="Peripla_BP_2"/>
    <property type="match status" value="1"/>
</dbReference>
<name>A0A8H2M2W6_9FIRM</name>
<feature type="signal peptide" evidence="2">
    <location>
        <begin position="1"/>
        <end position="24"/>
    </location>
</feature>
<comment type="caution">
    <text evidence="4">The sequence shown here is derived from an EMBL/GenBank/DDBJ whole genome shotgun (WGS) entry which is preliminary data.</text>
</comment>
<evidence type="ECO:0000256" key="2">
    <source>
        <dbReference type="SAM" id="SignalP"/>
    </source>
</evidence>
<dbReference type="PROSITE" id="PS50983">
    <property type="entry name" value="FE_B12_PBP"/>
    <property type="match status" value="1"/>
</dbReference>
<sequence>MRSLKKVSLLLLAGVMIFSLTACNSQGTANDNKGNAQEAKVASEKDAKSDYEPVTITVDLERSGLGSKVEETFTEPPKKVVAKGDQMADYFFDLGLEDHMAGYSHGQCYSTVSQYPARDVVPILGGESGDFTKEELLATGCDFLMGWDSLFSDKNFNKEFCQENGIAMYTPYCATDFATFEDIYKDYETLGKIFNVKERAAEKVNAMKEKIENVKNTLGKEAYEKPVKVFVFDSGADKAFTACKGMPGDIIKLAGGISVFDDIDKGWATVSWEQVVEKNPDVILILDYNGETKEKMDWLYSSEALKDVSAIKNKRIISANAADMQGSAGSAGTVEIIAKGLYPEKFKNAK</sequence>
<comment type="similarity">
    <text evidence="1">Belongs to the bacterial solute-binding protein 8 family.</text>
</comment>